<dbReference type="PROSITE" id="PS52004">
    <property type="entry name" value="KS3_2"/>
    <property type="match status" value="1"/>
</dbReference>
<protein>
    <submittedName>
        <fullName evidence="13">Polyketide synthase</fullName>
    </submittedName>
</protein>
<dbReference type="SUPFAM" id="SSF55048">
    <property type="entry name" value="Probable ACP-binding domain of malonyl-CoA ACP transacylase"/>
    <property type="match status" value="1"/>
</dbReference>
<keyword evidence="4" id="KW-0808">Transferase</keyword>
<dbReference type="Pfam" id="PF16073">
    <property type="entry name" value="SAT"/>
    <property type="match status" value="1"/>
</dbReference>
<evidence type="ECO:0000256" key="4">
    <source>
        <dbReference type="ARBA" id="ARBA00022679"/>
    </source>
</evidence>
<dbReference type="InterPro" id="IPR032088">
    <property type="entry name" value="SAT"/>
</dbReference>
<accession>A0A319D0S4</accession>
<name>A0A319D0S4_9EURO</name>
<dbReference type="GO" id="GO:0044550">
    <property type="term" value="P:secondary metabolite biosynthetic process"/>
    <property type="evidence" value="ECO:0007669"/>
    <property type="project" value="UniProtKB-ARBA"/>
</dbReference>
<dbReference type="InterPro" id="IPR029063">
    <property type="entry name" value="SAM-dependent_MTases_sf"/>
</dbReference>
<dbReference type="PROSITE" id="PS50075">
    <property type="entry name" value="CARRIER"/>
    <property type="match status" value="1"/>
</dbReference>
<sequence>MNTPKSPKASDIKLLLFGPQALSFNVDSLCQLRSILHHSPGLFQWALDVLAELPALWDDLVTAIPNLRDLPDVAQRLKELSEWFQSSNQEVPRVAFPLQNVLLTPLVVLTQLAQYAVFVQAVEGEGSSLGEDVQTVGLCTGLLSALAVSAGRTREELGTWGKVAVRLAVVVGAVVDLDDLKEEAQSLAVSWGVKDSMDVVGGVLEGAKGYVSVVYDERRATITTTKSSASDLFQKFKAAGLVGGDVSLRGSFHSSRHEQTVKLLEDVCASRAHLQFPVASKLAHPAVLPAGSAQTDARLDVLALRAILVDKSQWHCTFSAAQSDTLQTKESQIASFGPERCVPPSLLPKIGSRIIHVADLDLYHLRPTHGLVTPPSSTEDDDDPTDCRIAVVGMSCQVPGARDLEQFSALLREGKSQHIEVPSSRFGMDTPWRTSDPKRKWYGNFIDDHDSFDHKFFKKSPREMASMDPQHRLILQTAYQALEQSGYFHDRRFPDKHIGCFLGVGLVDYENNIACHPATAYAATGNLKSFAAGRISHHFGWTGPSLTLDTACSSSAVAVHQACRAILHNECSAALAGASSLMTSPDWFHNLAGASFLSPTGQCKPFDALADGYCRGEAVGAVFLKKYSAAVADNDQILGVIAATEVFQNQNCTAITVPNSISLGDLFNTVTKQARLGPSQVTVVEAHGTGTPVGDPAEYDSVRNVFACSPRSMPVSLGSVKGLVGHGESASGMTALIKVLLMAHEAFIPPQPSFTALNPSIDASKQVEIATALKPWLADLRAALINNYGASGSNASMIVTQNPAQEKPHTQSQPSGVKLPFWLCGLDQSSLRRYASRLREFIANKGNELSLSNLSFQLARQSNRTLEHTAIFSCSTLDEFDDRLFRIEQGSPGTPAIPRKAARPVILCFGGQVSTFVGLDRTTYESTAILRHHLDHCNAVCVELGLDSIYPTIFQRSPIESIVQLQTSLFAIQYSCARSWIDCGLSNHIVAVVGHSFGELTALCVSGGLALPDALRMISGRAQLIQSKWGEDQGLMMAVEADLDVVQQLLGETNQAVPDALPVNIACFNASRSFTLAGSTQAIDQMAAKIKEAPFSGSVRGKKLNVTNAFHSALVDPLVPGLAELGQSLPFQVPNLRWEQAAETKSSSQPLTVSYVADHMRNPVHFVSAVQRLAQDYPSAIWLEAGSNSTITTLASRALGSASSQHHFQSINITHDGACQSLSEATTALWKEGVDVSFWPHHASQTTQYPLILLPPYQFEYARHWLDRTTPEPTVIVSGPPQTDEPPSQMWTFIGYQDQAQRAARFRINTNCPEYQGMLSGHLVVQTSPICSSVLQLEITMDALSSLRPQFKDGTFQPQLQAIDSHGPMNPDSTTGQVWLDFTALDDQALLWKFAIGNDDGRTTSPFASGRIAFSPADDEKTRTEFARYERLVHSSRCQSLISSLNVDEAMQGHSIYKAFAEIVDYSAAYKGLHKIVSKGMESAGQVVRRYPGKRYVDTGLLDSFCQVAGIFINCMMEKADADMYISDRIEQWMRAPRLHKMDANAWPEAFDVYAANQRINEKEILSDVLIFDAKDGTLVEVVLGIHYQRLPKDMMRKVLERLGRKTKGSTPNKVQEVPTSSPPPVAAAPAPLPAASAPPVNVKPKPDIQDKVRALLCDLSGLEPEDIKPETGLGDMGIDSLMGMEVAREIESAFTCTLDVSELENLTDFTSLLRCIENALGYSAGNEPEPAAAIAPQVNGASAVNVSHINGDSNGVKVNGNFAGTATAVREAFATTKQSTDEFIERYGLAGYSKNILPTSTELVIVHILDAFDTLGASIRQVEPGQTVSRIPYLPRHERFVDFIYGMLENQARLVRVEGTRITRTSTPCPDKSASVLMEELLAEGSDHSYDHRLTYMTGSRLADCLSGAVDGVQLLFGSAEGREQANGMYSQSPINLPWIKQMEFLLEQFFVHLPAGSGTINILEMGAGTGGTTSIMAPLLARMRADVVYTVTDISASLVAGLRKRFKQFPFMRFKTFNIEESPAADLLQSQHIVLATNCIHATQDLVRSTTNVHQVLRPDGVLMMLEMTDLLPWVDLVFGPIEGWWLFNDSRQHALASPEVWERTLHQVGYGWVDWTEGHRPEASIQRVIVAMASGSRYDRVPLPAQPVPADSSRQATIDAYVSEYVAGFQLPSSTSPRRDVGTGILVTGATGSLGSHLVAHLSQLHTVQTVICLNRPRSTDAKQRQEEALQTRGIEVDATSLAKIHVFQADASKPQLGLAQQEFNFLVDHVTDIIHNAWPMSISRSVDAFESQFQVLRNLLDLAAIVAQQRPLTHRIGFQFISSIATVGQYPRRTGRPLIPENRMTAESALSTGYSEAKLVCEHMLDRTLHQHLSRFRPMVVRIGQIAGSKTIGHWNPVEHLAFMLKSSQTLKALPVLEGDLSWCLVNDVAGTLGDLILGETDPYPVYHIENPRRQPWHDMLQLLADVLEAPDLVPFSEWTRRVRSFPGPIQDNPAARLVDFLDEHFIAMSCHTRLVLNTAHSRQHSPTLARAQPVDPELVRRYVQRWKEMGFLR</sequence>
<dbReference type="Pfam" id="PF07993">
    <property type="entry name" value="NAD_binding_4"/>
    <property type="match status" value="1"/>
</dbReference>
<gene>
    <name evidence="13" type="ORF">BO71DRAFT_433692</name>
</gene>
<evidence type="ECO:0000256" key="5">
    <source>
        <dbReference type="ARBA" id="ARBA00022857"/>
    </source>
</evidence>
<dbReference type="InterPro" id="IPR049900">
    <property type="entry name" value="PKS_mFAS_DH"/>
</dbReference>
<dbReference type="InterPro" id="IPR020841">
    <property type="entry name" value="PKS_Beta-ketoAc_synthase_dom"/>
</dbReference>
<dbReference type="GO" id="GO:0031177">
    <property type="term" value="F:phosphopantetheine binding"/>
    <property type="evidence" value="ECO:0007669"/>
    <property type="project" value="InterPro"/>
</dbReference>
<dbReference type="InterPro" id="IPR014043">
    <property type="entry name" value="Acyl_transferase_dom"/>
</dbReference>
<dbReference type="GO" id="GO:0006633">
    <property type="term" value="P:fatty acid biosynthetic process"/>
    <property type="evidence" value="ECO:0007669"/>
    <property type="project" value="InterPro"/>
</dbReference>
<dbReference type="InterPro" id="IPR036736">
    <property type="entry name" value="ACP-like_sf"/>
</dbReference>
<evidence type="ECO:0000313" key="13">
    <source>
        <dbReference type="EMBL" id="PYH90619.1"/>
    </source>
</evidence>
<dbReference type="InterPro" id="IPR041068">
    <property type="entry name" value="HTH_51"/>
</dbReference>
<dbReference type="Pfam" id="PF00109">
    <property type="entry name" value="ketoacyl-synt"/>
    <property type="match status" value="1"/>
</dbReference>
<dbReference type="CDD" id="cd02440">
    <property type="entry name" value="AdoMet_MTases"/>
    <property type="match status" value="1"/>
</dbReference>
<evidence type="ECO:0000259" key="11">
    <source>
        <dbReference type="PROSITE" id="PS52004"/>
    </source>
</evidence>
<dbReference type="Gene3D" id="1.10.1200.10">
    <property type="entry name" value="ACP-like"/>
    <property type="match status" value="1"/>
</dbReference>
<dbReference type="Pfam" id="PF08242">
    <property type="entry name" value="Methyltransf_12"/>
    <property type="match status" value="1"/>
</dbReference>
<dbReference type="PANTHER" id="PTHR43775">
    <property type="entry name" value="FATTY ACID SYNTHASE"/>
    <property type="match status" value="1"/>
</dbReference>
<dbReference type="SMART" id="SM00825">
    <property type="entry name" value="PKS_KS"/>
    <property type="match status" value="1"/>
</dbReference>
<dbReference type="InterPro" id="IPR001227">
    <property type="entry name" value="Ac_transferase_dom_sf"/>
</dbReference>
<dbReference type="Gene3D" id="3.30.70.3290">
    <property type="match status" value="1"/>
</dbReference>
<reference evidence="13 14" key="1">
    <citation type="submission" date="2018-02" db="EMBL/GenBank/DDBJ databases">
        <title>The genomes of Aspergillus section Nigri reveals drivers in fungal speciation.</title>
        <authorList>
            <consortium name="DOE Joint Genome Institute"/>
            <person name="Vesth T.C."/>
            <person name="Nybo J."/>
            <person name="Theobald S."/>
            <person name="Brandl J."/>
            <person name="Frisvad J.C."/>
            <person name="Nielsen K.F."/>
            <person name="Lyhne E.K."/>
            <person name="Kogle M.E."/>
            <person name="Kuo A."/>
            <person name="Riley R."/>
            <person name="Clum A."/>
            <person name="Nolan M."/>
            <person name="Lipzen A."/>
            <person name="Salamov A."/>
            <person name="Henrissat B."/>
            <person name="Wiebenga A."/>
            <person name="De vries R.P."/>
            <person name="Grigoriev I.V."/>
            <person name="Mortensen U.H."/>
            <person name="Andersen M.R."/>
            <person name="Baker S.E."/>
        </authorList>
    </citation>
    <scope>NUCLEOTIDE SEQUENCE [LARGE SCALE GENOMIC DNA]</scope>
    <source>
        <strain evidence="13 14">CBS 707.79</strain>
    </source>
</reference>
<feature type="domain" description="PKS/mFAS DH" evidence="12">
    <location>
        <begin position="1287"/>
        <end position="1597"/>
    </location>
</feature>
<dbReference type="PANTHER" id="PTHR43775:SF14">
    <property type="entry name" value="ITERATIVE POLYKETIDE SYNTHASE AFOE-RELATED"/>
    <property type="match status" value="1"/>
</dbReference>
<feature type="active site" description="Proton donor; for dehydratase activity" evidence="8">
    <location>
        <position position="1503"/>
    </location>
</feature>
<dbReference type="InterPro" id="IPR014031">
    <property type="entry name" value="Ketoacyl_synth_C"/>
</dbReference>
<feature type="region of interest" description="C-terminal hotdog fold" evidence="8">
    <location>
        <begin position="1446"/>
        <end position="1597"/>
    </location>
</feature>
<dbReference type="VEuPathDB" id="FungiDB:BO71DRAFT_433692"/>
<dbReference type="SUPFAM" id="SSF47336">
    <property type="entry name" value="ACP-like"/>
    <property type="match status" value="1"/>
</dbReference>
<evidence type="ECO:0000256" key="3">
    <source>
        <dbReference type="ARBA" id="ARBA00022553"/>
    </source>
</evidence>
<evidence type="ECO:0000256" key="9">
    <source>
        <dbReference type="SAM" id="MobiDB-lite"/>
    </source>
</evidence>
<evidence type="ECO:0000259" key="12">
    <source>
        <dbReference type="PROSITE" id="PS52019"/>
    </source>
</evidence>
<feature type="compositionally biased region" description="Pro residues" evidence="9">
    <location>
        <begin position="1621"/>
        <end position="1632"/>
    </location>
</feature>
<evidence type="ECO:0000256" key="1">
    <source>
        <dbReference type="ARBA" id="ARBA00005179"/>
    </source>
</evidence>
<keyword evidence="6" id="KW-0511">Multifunctional enzyme</keyword>
<dbReference type="InterPro" id="IPR013120">
    <property type="entry name" value="FAR_NAD-bd"/>
</dbReference>
<dbReference type="PROSITE" id="PS00012">
    <property type="entry name" value="PHOSPHOPANTETHEINE"/>
    <property type="match status" value="1"/>
</dbReference>
<dbReference type="InterPro" id="IPR016036">
    <property type="entry name" value="Malonyl_transacylase_ACP-bd"/>
</dbReference>
<keyword evidence="3" id="KW-0597">Phosphoprotein</keyword>
<dbReference type="InterPro" id="IPR036291">
    <property type="entry name" value="NAD(P)-bd_dom_sf"/>
</dbReference>
<evidence type="ECO:0000256" key="6">
    <source>
        <dbReference type="ARBA" id="ARBA00023268"/>
    </source>
</evidence>
<keyword evidence="5" id="KW-0521">NADP</keyword>
<dbReference type="InterPro" id="IPR020806">
    <property type="entry name" value="PKS_PP-bd"/>
</dbReference>
<keyword evidence="2" id="KW-0596">Phosphopantetheine</keyword>
<dbReference type="InterPro" id="IPR050091">
    <property type="entry name" value="PKS_NRPS_Biosynth_Enz"/>
</dbReference>
<evidence type="ECO:0000259" key="10">
    <source>
        <dbReference type="PROSITE" id="PS50075"/>
    </source>
</evidence>
<dbReference type="SUPFAM" id="SSF53335">
    <property type="entry name" value="S-adenosyl-L-methionine-dependent methyltransferases"/>
    <property type="match status" value="1"/>
</dbReference>
<proteinExistence type="predicted"/>
<dbReference type="EMBL" id="KZ825976">
    <property type="protein sequence ID" value="PYH90619.1"/>
    <property type="molecule type" value="Genomic_DNA"/>
</dbReference>
<evidence type="ECO:0000313" key="14">
    <source>
        <dbReference type="Proteomes" id="UP000247810"/>
    </source>
</evidence>
<dbReference type="Pfam" id="PF18558">
    <property type="entry name" value="HTH_51"/>
    <property type="match status" value="1"/>
</dbReference>
<evidence type="ECO:0000256" key="8">
    <source>
        <dbReference type="PROSITE-ProRule" id="PRU01363"/>
    </source>
</evidence>
<dbReference type="Pfam" id="PF02801">
    <property type="entry name" value="Ketoacyl-synt_C"/>
    <property type="match status" value="1"/>
</dbReference>
<dbReference type="GO" id="GO:0004315">
    <property type="term" value="F:3-oxoacyl-[acyl-carrier-protein] synthase activity"/>
    <property type="evidence" value="ECO:0007669"/>
    <property type="project" value="InterPro"/>
</dbReference>
<dbReference type="SUPFAM" id="SSF53901">
    <property type="entry name" value="Thiolase-like"/>
    <property type="match status" value="1"/>
</dbReference>
<dbReference type="InterPro" id="IPR018201">
    <property type="entry name" value="Ketoacyl_synth_AS"/>
</dbReference>
<dbReference type="STRING" id="1448320.A0A319D0S4"/>
<dbReference type="SUPFAM" id="SSF51735">
    <property type="entry name" value="NAD(P)-binding Rossmann-fold domains"/>
    <property type="match status" value="1"/>
</dbReference>
<dbReference type="CDD" id="cd00833">
    <property type="entry name" value="PKS"/>
    <property type="match status" value="1"/>
</dbReference>
<dbReference type="Proteomes" id="UP000247810">
    <property type="component" value="Unassembled WGS sequence"/>
</dbReference>
<dbReference type="SMART" id="SM01294">
    <property type="entry name" value="PKS_PP_betabranch"/>
    <property type="match status" value="1"/>
</dbReference>
<dbReference type="Pfam" id="PF00698">
    <property type="entry name" value="Acyl_transf_1"/>
    <property type="match status" value="1"/>
</dbReference>
<comment type="pathway">
    <text evidence="1">Secondary metabolite biosynthesis.</text>
</comment>
<dbReference type="OrthoDB" id="329835at2759"/>
<feature type="region of interest" description="Disordered" evidence="9">
    <location>
        <begin position="1604"/>
        <end position="1632"/>
    </location>
</feature>
<feature type="domain" description="Carrier" evidence="10">
    <location>
        <begin position="1647"/>
        <end position="1721"/>
    </location>
</feature>
<organism evidence="13 14">
    <name type="scientific">Aspergillus ellipticus CBS 707.79</name>
    <dbReference type="NCBI Taxonomy" id="1448320"/>
    <lineage>
        <taxon>Eukaryota</taxon>
        <taxon>Fungi</taxon>
        <taxon>Dikarya</taxon>
        <taxon>Ascomycota</taxon>
        <taxon>Pezizomycotina</taxon>
        <taxon>Eurotiomycetes</taxon>
        <taxon>Eurotiomycetidae</taxon>
        <taxon>Eurotiales</taxon>
        <taxon>Aspergillaceae</taxon>
        <taxon>Aspergillus</taxon>
        <taxon>Aspergillus subgen. Circumdati</taxon>
    </lineage>
</organism>
<dbReference type="SMART" id="SM00827">
    <property type="entry name" value="PKS_AT"/>
    <property type="match status" value="1"/>
</dbReference>
<keyword evidence="14" id="KW-1185">Reference proteome</keyword>
<feature type="region of interest" description="N-terminal hotdog fold" evidence="8">
    <location>
        <begin position="1287"/>
        <end position="1419"/>
    </location>
</feature>
<dbReference type="PROSITE" id="PS52019">
    <property type="entry name" value="PKS_MFAS_DH"/>
    <property type="match status" value="1"/>
</dbReference>
<dbReference type="PROSITE" id="PS00606">
    <property type="entry name" value="KS3_1"/>
    <property type="match status" value="1"/>
</dbReference>
<dbReference type="Gene3D" id="3.40.50.720">
    <property type="entry name" value="NAD(P)-binding Rossmann-like Domain"/>
    <property type="match status" value="1"/>
</dbReference>
<dbReference type="InterPro" id="IPR016035">
    <property type="entry name" value="Acyl_Trfase/lysoPLipase"/>
</dbReference>
<dbReference type="Gene3D" id="3.40.50.150">
    <property type="entry name" value="Vaccinia Virus protein VP39"/>
    <property type="match status" value="1"/>
</dbReference>
<dbReference type="SMART" id="SM00823">
    <property type="entry name" value="PKS_PP"/>
    <property type="match status" value="1"/>
</dbReference>
<feature type="domain" description="Ketosynthase family 3 (KS3)" evidence="11">
    <location>
        <begin position="386"/>
        <end position="801"/>
    </location>
</feature>
<dbReference type="Gene3D" id="3.10.129.110">
    <property type="entry name" value="Polyketide synthase dehydratase"/>
    <property type="match status" value="1"/>
</dbReference>
<dbReference type="InterPro" id="IPR016039">
    <property type="entry name" value="Thiolase-like"/>
</dbReference>
<evidence type="ECO:0000256" key="2">
    <source>
        <dbReference type="ARBA" id="ARBA00022450"/>
    </source>
</evidence>
<evidence type="ECO:0000256" key="7">
    <source>
        <dbReference type="ARBA" id="ARBA00023315"/>
    </source>
</evidence>
<feature type="active site" description="Proton acceptor; for dehydratase activity" evidence="8">
    <location>
        <position position="1322"/>
    </location>
</feature>
<dbReference type="GO" id="GO:0004312">
    <property type="term" value="F:fatty acid synthase activity"/>
    <property type="evidence" value="ECO:0007669"/>
    <property type="project" value="TreeGrafter"/>
</dbReference>
<dbReference type="InterPro" id="IPR006162">
    <property type="entry name" value="Ppantetheine_attach_site"/>
</dbReference>
<keyword evidence="7" id="KW-0012">Acyltransferase</keyword>
<dbReference type="Gene3D" id="3.40.47.10">
    <property type="match status" value="1"/>
</dbReference>
<dbReference type="Gene3D" id="3.40.366.10">
    <property type="entry name" value="Malonyl-Coenzyme A Acyl Carrier Protein, domain 2"/>
    <property type="match status" value="2"/>
</dbReference>
<dbReference type="SUPFAM" id="SSF52151">
    <property type="entry name" value="FabD/lysophospholipase-like"/>
    <property type="match status" value="1"/>
</dbReference>
<dbReference type="InterPro" id="IPR009081">
    <property type="entry name" value="PP-bd_ACP"/>
</dbReference>
<dbReference type="InterPro" id="IPR013217">
    <property type="entry name" value="Methyltransf_12"/>
</dbReference>
<dbReference type="Pfam" id="PF00550">
    <property type="entry name" value="PP-binding"/>
    <property type="match status" value="1"/>
</dbReference>
<dbReference type="InterPro" id="IPR014030">
    <property type="entry name" value="Ketoacyl_synth_N"/>
</dbReference>
<dbReference type="InterPro" id="IPR042104">
    <property type="entry name" value="PKS_dehydratase_sf"/>
</dbReference>